<dbReference type="InterPro" id="IPR011011">
    <property type="entry name" value="Znf_FYVE_PHD"/>
</dbReference>
<gene>
    <name evidence="8" type="ORF">F511_02183</name>
</gene>
<dbReference type="InterPro" id="IPR001965">
    <property type="entry name" value="Znf_PHD"/>
</dbReference>
<evidence type="ECO:0000313" key="8">
    <source>
        <dbReference type="EMBL" id="KZV23282.1"/>
    </source>
</evidence>
<dbReference type="OrthoDB" id="907455at2759"/>
<evidence type="ECO:0000259" key="7">
    <source>
        <dbReference type="PROSITE" id="PS50090"/>
    </source>
</evidence>
<dbReference type="InterPro" id="IPR013083">
    <property type="entry name" value="Znf_RING/FYVE/PHD"/>
</dbReference>
<dbReference type="Gene3D" id="3.30.40.10">
    <property type="entry name" value="Zinc/RING finger domain, C3HC4 (zinc finger)"/>
    <property type="match status" value="1"/>
</dbReference>
<keyword evidence="1" id="KW-0479">Metal-binding</keyword>
<dbReference type="SUPFAM" id="SSF57903">
    <property type="entry name" value="FYVE/PHD zinc finger"/>
    <property type="match status" value="1"/>
</dbReference>
<dbReference type="GO" id="GO:0008270">
    <property type="term" value="F:zinc ion binding"/>
    <property type="evidence" value="ECO:0007669"/>
    <property type="project" value="UniProtKB-KW"/>
</dbReference>
<dbReference type="PROSITE" id="PS50090">
    <property type="entry name" value="MYB_LIKE"/>
    <property type="match status" value="1"/>
</dbReference>
<feature type="compositionally biased region" description="Acidic residues" evidence="5">
    <location>
        <begin position="697"/>
        <end position="709"/>
    </location>
</feature>
<feature type="domain" description="Myb-like" evidence="7">
    <location>
        <begin position="732"/>
        <end position="793"/>
    </location>
</feature>
<dbReference type="SMART" id="SM00249">
    <property type="entry name" value="PHD"/>
    <property type="match status" value="1"/>
</dbReference>
<evidence type="ECO:0000256" key="4">
    <source>
        <dbReference type="PROSITE-ProRule" id="PRU00146"/>
    </source>
</evidence>
<feature type="region of interest" description="Disordered" evidence="5">
    <location>
        <begin position="604"/>
        <end position="630"/>
    </location>
</feature>
<accession>A0A2Z7AVM4</accession>
<keyword evidence="2 4" id="KW-0863">Zinc-finger</keyword>
<dbReference type="InterPro" id="IPR009057">
    <property type="entry name" value="Homeodomain-like_sf"/>
</dbReference>
<keyword evidence="3" id="KW-0862">Zinc</keyword>
<protein>
    <recommendedName>
        <fullName evidence="10">Myb-like domain-containing protein</fullName>
    </recommendedName>
</protein>
<dbReference type="CDD" id="cd11660">
    <property type="entry name" value="SANT_TRF"/>
    <property type="match status" value="1"/>
</dbReference>
<organism evidence="8 9">
    <name type="scientific">Dorcoceras hygrometricum</name>
    <dbReference type="NCBI Taxonomy" id="472368"/>
    <lineage>
        <taxon>Eukaryota</taxon>
        <taxon>Viridiplantae</taxon>
        <taxon>Streptophyta</taxon>
        <taxon>Embryophyta</taxon>
        <taxon>Tracheophyta</taxon>
        <taxon>Spermatophyta</taxon>
        <taxon>Magnoliopsida</taxon>
        <taxon>eudicotyledons</taxon>
        <taxon>Gunneridae</taxon>
        <taxon>Pentapetalae</taxon>
        <taxon>asterids</taxon>
        <taxon>lamiids</taxon>
        <taxon>Lamiales</taxon>
        <taxon>Gesneriaceae</taxon>
        <taxon>Didymocarpoideae</taxon>
        <taxon>Trichosporeae</taxon>
        <taxon>Loxocarpinae</taxon>
        <taxon>Dorcoceras</taxon>
    </lineage>
</organism>
<evidence type="ECO:0000259" key="6">
    <source>
        <dbReference type="PROSITE" id="PS50016"/>
    </source>
</evidence>
<keyword evidence="9" id="KW-1185">Reference proteome</keyword>
<dbReference type="InterPro" id="IPR001005">
    <property type="entry name" value="SANT/Myb"/>
</dbReference>
<evidence type="ECO:0000313" key="9">
    <source>
        <dbReference type="Proteomes" id="UP000250235"/>
    </source>
</evidence>
<dbReference type="PANTHER" id="PTHR47863:SF4">
    <property type="entry name" value="RING_FYVE_PHD ZINC FINGER SUPERFAMILY PROTEIN"/>
    <property type="match status" value="1"/>
</dbReference>
<feature type="compositionally biased region" description="Basic and acidic residues" evidence="5">
    <location>
        <begin position="268"/>
        <end position="279"/>
    </location>
</feature>
<dbReference type="InterPro" id="IPR019787">
    <property type="entry name" value="Znf_PHD-finger"/>
</dbReference>
<evidence type="ECO:0000256" key="5">
    <source>
        <dbReference type="SAM" id="MobiDB-lite"/>
    </source>
</evidence>
<evidence type="ECO:0000256" key="2">
    <source>
        <dbReference type="ARBA" id="ARBA00022771"/>
    </source>
</evidence>
<dbReference type="Proteomes" id="UP000250235">
    <property type="component" value="Unassembled WGS sequence"/>
</dbReference>
<evidence type="ECO:0000256" key="1">
    <source>
        <dbReference type="ARBA" id="ARBA00022723"/>
    </source>
</evidence>
<feature type="domain" description="PHD-type" evidence="6">
    <location>
        <begin position="476"/>
        <end position="525"/>
    </location>
</feature>
<dbReference type="AlphaFoldDB" id="A0A2Z7AVM4"/>
<evidence type="ECO:0008006" key="10">
    <source>
        <dbReference type="Google" id="ProtNLM"/>
    </source>
</evidence>
<feature type="region of interest" description="Disordered" evidence="5">
    <location>
        <begin position="685"/>
        <end position="709"/>
    </location>
</feature>
<dbReference type="PANTHER" id="PTHR47863">
    <property type="entry name" value="RING/FYVE/PHD ZINC FINGER SUPERFAMILY PROTEIN"/>
    <property type="match status" value="1"/>
</dbReference>
<dbReference type="PROSITE" id="PS50016">
    <property type="entry name" value="ZF_PHD_2"/>
    <property type="match status" value="1"/>
</dbReference>
<dbReference type="EMBL" id="KV013932">
    <property type="protein sequence ID" value="KZV23282.1"/>
    <property type="molecule type" value="Genomic_DNA"/>
</dbReference>
<feature type="compositionally biased region" description="Low complexity" evidence="5">
    <location>
        <begin position="607"/>
        <end position="618"/>
    </location>
</feature>
<evidence type="ECO:0000256" key="3">
    <source>
        <dbReference type="ARBA" id="ARBA00022833"/>
    </source>
</evidence>
<proteinExistence type="predicted"/>
<feature type="region of interest" description="Disordered" evidence="5">
    <location>
        <begin position="161"/>
        <end position="205"/>
    </location>
</feature>
<name>A0A2Z7AVM4_9LAMI</name>
<dbReference type="SUPFAM" id="SSF46689">
    <property type="entry name" value="Homeodomain-like"/>
    <property type="match status" value="1"/>
</dbReference>
<dbReference type="Gene3D" id="1.10.10.60">
    <property type="entry name" value="Homeodomain-like"/>
    <property type="match status" value="1"/>
</dbReference>
<sequence length="809" mass="89790">MASEGLRHPVSDCRSSLASNLPHLWVIEVLACSNRADVSLLLDLVKKTPEILEDTGNNARELVSLRILESFYDQGVRANSVSFTPTKKIGFDPSERCEDVLKRILQETSMSDLKTAGLEMVKWDFQPFIVHKRSSLAKCSLQKLKDAILIGSHPLAASLKEKSALSGGNKSEKVPVEESNDNDITPKPEGSKRNTQIGATNDRMISPSLINCSNPLYKNMTDENLSRFKRKISSTVESDGGMELPDYIEGEGCILGKKSHVVGAAKDGSFRDDNNEHTSLKRHAGPGEVLPCEKQVHNLIPDDTSEEDVGGLNLLANALSILLQNGEGAISGSGKTINVGDRGTNSPSRACNNNQTSTNKSVIGLDVISPCEKQAHHCDTDIPNEAFYEEQEKDLDVKDAEGDKDGVSELKTSEKRVKPQQNILRNVSETEDGNIFCGNDVYYEDMADITRRKNAFLYSQFTHSQDSLENVDGRELNYCMKCNKSGKLLICSSNSCSSAIHESCLGSAAIVEKMEEFHCPFCAYSLALSNYLEAKAKVSLTRKDLAAFLSGGSRKQSKERFFSSYGIIQTNIEQDDDSNKSRQHTGDFGKKVNKLLSREKIGCEEVGPSTSSSGGNPPRKGLASTNELTKDLDKDKQEGEGMWQEYQSPRVHGQNQMAAMANHISQGESTELRSKKEALYPPASDFLSESTSVPINEDGDEISGEGTEDSDFSKYFISIRERKRSSNAGTPQLRRKRVPWTIEEEQTLKNGMERFWVDQNKIIPWKKILDYGENVFHESRTTVDLKDKWRNTRKILEKLHPFDEDAQVA</sequence>
<feature type="region of interest" description="Disordered" evidence="5">
    <location>
        <begin position="267"/>
        <end position="286"/>
    </location>
</feature>
<reference evidence="8 9" key="1">
    <citation type="journal article" date="2015" name="Proc. Natl. Acad. Sci. U.S.A.">
        <title>The resurrection genome of Boea hygrometrica: A blueprint for survival of dehydration.</title>
        <authorList>
            <person name="Xiao L."/>
            <person name="Yang G."/>
            <person name="Zhang L."/>
            <person name="Yang X."/>
            <person name="Zhao S."/>
            <person name="Ji Z."/>
            <person name="Zhou Q."/>
            <person name="Hu M."/>
            <person name="Wang Y."/>
            <person name="Chen M."/>
            <person name="Xu Y."/>
            <person name="Jin H."/>
            <person name="Xiao X."/>
            <person name="Hu G."/>
            <person name="Bao F."/>
            <person name="Hu Y."/>
            <person name="Wan P."/>
            <person name="Li L."/>
            <person name="Deng X."/>
            <person name="Kuang T."/>
            <person name="Xiang C."/>
            <person name="Zhu J.K."/>
            <person name="Oliver M.J."/>
            <person name="He Y."/>
        </authorList>
    </citation>
    <scope>NUCLEOTIDE SEQUENCE [LARGE SCALE GENOMIC DNA]</scope>
    <source>
        <strain evidence="9">cv. XS01</strain>
    </source>
</reference>